<sequence length="73" mass="8446">MQVTVCYSKWLSVLESLSPVNAWPHVHEAWQSKRRKIQSLPSHSGPRCTGLEHASNYLTIHYCQQLSQTRLLK</sequence>
<reference evidence="1" key="1">
    <citation type="submission" date="2014-11" db="EMBL/GenBank/DDBJ databases">
        <authorList>
            <person name="Amaro Gonzalez C."/>
        </authorList>
    </citation>
    <scope>NUCLEOTIDE SEQUENCE</scope>
</reference>
<dbReference type="AlphaFoldDB" id="A0A0E9WV05"/>
<accession>A0A0E9WV05</accession>
<reference evidence="1" key="2">
    <citation type="journal article" date="2015" name="Fish Shellfish Immunol.">
        <title>Early steps in the European eel (Anguilla anguilla)-Vibrio vulnificus interaction in the gills: Role of the RtxA13 toxin.</title>
        <authorList>
            <person name="Callol A."/>
            <person name="Pajuelo D."/>
            <person name="Ebbesson L."/>
            <person name="Teles M."/>
            <person name="MacKenzie S."/>
            <person name="Amaro C."/>
        </authorList>
    </citation>
    <scope>NUCLEOTIDE SEQUENCE</scope>
</reference>
<dbReference type="EMBL" id="GBXM01015207">
    <property type="protein sequence ID" value="JAH93370.1"/>
    <property type="molecule type" value="Transcribed_RNA"/>
</dbReference>
<protein>
    <submittedName>
        <fullName evidence="1">Uncharacterized protein</fullName>
    </submittedName>
</protein>
<organism evidence="1">
    <name type="scientific">Anguilla anguilla</name>
    <name type="common">European freshwater eel</name>
    <name type="synonym">Muraena anguilla</name>
    <dbReference type="NCBI Taxonomy" id="7936"/>
    <lineage>
        <taxon>Eukaryota</taxon>
        <taxon>Metazoa</taxon>
        <taxon>Chordata</taxon>
        <taxon>Craniata</taxon>
        <taxon>Vertebrata</taxon>
        <taxon>Euteleostomi</taxon>
        <taxon>Actinopterygii</taxon>
        <taxon>Neopterygii</taxon>
        <taxon>Teleostei</taxon>
        <taxon>Anguilliformes</taxon>
        <taxon>Anguillidae</taxon>
        <taxon>Anguilla</taxon>
    </lineage>
</organism>
<name>A0A0E9WV05_ANGAN</name>
<evidence type="ECO:0000313" key="1">
    <source>
        <dbReference type="EMBL" id="JAH93370.1"/>
    </source>
</evidence>
<proteinExistence type="predicted"/>